<dbReference type="GO" id="GO:0045333">
    <property type="term" value="P:cellular respiration"/>
    <property type="evidence" value="ECO:0007669"/>
    <property type="project" value="InterPro"/>
</dbReference>
<reference evidence="5" key="3">
    <citation type="submission" date="2025-09" db="UniProtKB">
        <authorList>
            <consortium name="Ensembl"/>
        </authorList>
    </citation>
    <scope>IDENTIFICATION</scope>
</reference>
<evidence type="ECO:0000256" key="3">
    <source>
        <dbReference type="ARBA" id="ARBA00024947"/>
    </source>
</evidence>
<protein>
    <recommendedName>
        <fullName evidence="4">Coenzyme Q-binding protein COQ10 START domain-containing protein</fullName>
    </recommendedName>
</protein>
<dbReference type="SUPFAM" id="SSF55961">
    <property type="entry name" value="Bet v1-like"/>
    <property type="match status" value="1"/>
</dbReference>
<comment type="subunit">
    <text evidence="2">Interacts with coenzyme Q.</text>
</comment>
<evidence type="ECO:0000259" key="4">
    <source>
        <dbReference type="Pfam" id="PF03364"/>
    </source>
</evidence>
<organism evidence="5 6">
    <name type="scientific">Denticeps clupeoides</name>
    <name type="common">denticle herring</name>
    <dbReference type="NCBI Taxonomy" id="299321"/>
    <lineage>
        <taxon>Eukaryota</taxon>
        <taxon>Metazoa</taxon>
        <taxon>Chordata</taxon>
        <taxon>Craniata</taxon>
        <taxon>Vertebrata</taxon>
        <taxon>Euteleostomi</taxon>
        <taxon>Actinopterygii</taxon>
        <taxon>Neopterygii</taxon>
        <taxon>Teleostei</taxon>
        <taxon>Clupei</taxon>
        <taxon>Clupeiformes</taxon>
        <taxon>Denticipitoidei</taxon>
        <taxon>Denticipitidae</taxon>
        <taxon>Denticeps</taxon>
    </lineage>
</organism>
<dbReference type="PANTHER" id="PTHR12901:SF14">
    <property type="entry name" value="COENZYME Q-BINDING PROTEIN COQ10 HOMOLOG, MITOCHONDRIAL"/>
    <property type="match status" value="1"/>
</dbReference>
<dbReference type="Proteomes" id="UP000694580">
    <property type="component" value="Chromosome 7"/>
</dbReference>
<comment type="similarity">
    <text evidence="1">Belongs to the COQ10 family.</text>
</comment>
<proteinExistence type="inferred from homology"/>
<reference evidence="5" key="2">
    <citation type="submission" date="2025-08" db="UniProtKB">
        <authorList>
            <consortium name="Ensembl"/>
        </authorList>
    </citation>
    <scope>IDENTIFICATION</scope>
</reference>
<dbReference type="Gene3D" id="3.30.530.20">
    <property type="match status" value="1"/>
</dbReference>
<dbReference type="InterPro" id="IPR005031">
    <property type="entry name" value="COQ10_START"/>
</dbReference>
<sequence>MANRATLLRTLLEMTEGPGCDAIRRSPHRAASRSLNVVMATRRASVPLLSPWAPQPVLGRGFISMAAPLLPRRMEYSESRTLRYSPEQVYRIVVDVERYQHFVPWCKRSKVIKRTNGDMWAQLQIGFPPIVEHYVSEVTFIPNHQVKAVCTDASLFRYLETLWRFSSCSKENSCSVEFYVSFEFKSLLHSQLAALFFDEVVKKMVDAFESRATQLYGTTGPGHNQPPTHNIT</sequence>
<keyword evidence="6" id="KW-1185">Reference proteome</keyword>
<name>A0AAY4BJ83_9TELE</name>
<evidence type="ECO:0000256" key="1">
    <source>
        <dbReference type="ARBA" id="ARBA00006885"/>
    </source>
</evidence>
<dbReference type="InterPro" id="IPR023393">
    <property type="entry name" value="START-like_dom_sf"/>
</dbReference>
<dbReference type="CDD" id="cd07813">
    <property type="entry name" value="COQ10p_like"/>
    <property type="match status" value="1"/>
</dbReference>
<dbReference type="GO" id="GO:0005739">
    <property type="term" value="C:mitochondrion"/>
    <property type="evidence" value="ECO:0007669"/>
    <property type="project" value="TreeGrafter"/>
</dbReference>
<dbReference type="Pfam" id="PF03364">
    <property type="entry name" value="Polyketide_cyc"/>
    <property type="match status" value="1"/>
</dbReference>
<reference evidence="5 6" key="1">
    <citation type="submission" date="2020-06" db="EMBL/GenBank/DDBJ databases">
        <authorList>
            <consortium name="Wellcome Sanger Institute Data Sharing"/>
        </authorList>
    </citation>
    <scope>NUCLEOTIDE SEQUENCE [LARGE SCALE GENOMIC DNA]</scope>
</reference>
<dbReference type="AlphaFoldDB" id="A0AAY4BJ83"/>
<dbReference type="GO" id="GO:0048039">
    <property type="term" value="F:ubiquinone binding"/>
    <property type="evidence" value="ECO:0007669"/>
    <property type="project" value="InterPro"/>
</dbReference>
<dbReference type="GeneTree" id="ENSGT00940000165444"/>
<evidence type="ECO:0000256" key="2">
    <source>
        <dbReference type="ARBA" id="ARBA00011814"/>
    </source>
</evidence>
<dbReference type="InterPro" id="IPR044996">
    <property type="entry name" value="COQ10-like"/>
</dbReference>
<evidence type="ECO:0000313" key="5">
    <source>
        <dbReference type="Ensembl" id="ENSDCDP00010020121.1"/>
    </source>
</evidence>
<comment type="function">
    <text evidence="3">Required for the function of coenzyme Q in the respiratory chain. May serve as a chaperone or may be involved in the transport of Q6 from its site of synthesis to the catalytic sites of the respiratory complexes.</text>
</comment>
<dbReference type="Ensembl" id="ENSDCDT00010021286.1">
    <property type="protein sequence ID" value="ENSDCDP00010020121.1"/>
    <property type="gene ID" value="ENSDCDG00010009086.1"/>
</dbReference>
<accession>A0AAY4BJ83</accession>
<feature type="domain" description="Coenzyme Q-binding protein COQ10 START" evidence="4">
    <location>
        <begin position="83"/>
        <end position="209"/>
    </location>
</feature>
<evidence type="ECO:0000313" key="6">
    <source>
        <dbReference type="Proteomes" id="UP000694580"/>
    </source>
</evidence>
<dbReference type="PANTHER" id="PTHR12901">
    <property type="entry name" value="SPERM PROTEIN HOMOLOG"/>
    <property type="match status" value="1"/>
</dbReference>
<gene>
    <name evidence="5" type="primary">si:ch73-141c7.1</name>
</gene>